<keyword evidence="4" id="KW-1185">Reference proteome</keyword>
<comment type="similarity">
    <text evidence="1">Belongs to the ClpX chaperone family.</text>
</comment>
<accession>A0ABS4TLG6</accession>
<keyword evidence="1" id="KW-0143">Chaperone</keyword>
<evidence type="ECO:0000313" key="3">
    <source>
        <dbReference type="EMBL" id="MBP2325277.1"/>
    </source>
</evidence>
<feature type="domain" description="ClpX-type ZB" evidence="2">
    <location>
        <begin position="1"/>
        <end position="50"/>
    </location>
</feature>
<dbReference type="GO" id="GO:0008233">
    <property type="term" value="F:peptidase activity"/>
    <property type="evidence" value="ECO:0007669"/>
    <property type="project" value="UniProtKB-KW"/>
</dbReference>
<dbReference type="InterPro" id="IPR059188">
    <property type="entry name" value="Znf_CLPX-like"/>
</dbReference>
<dbReference type="SMART" id="SM00994">
    <property type="entry name" value="zf-C4_ClpX"/>
    <property type="match status" value="1"/>
</dbReference>
<organism evidence="3 4">
    <name type="scientific">Kibdelosporangium banguiense</name>
    <dbReference type="NCBI Taxonomy" id="1365924"/>
    <lineage>
        <taxon>Bacteria</taxon>
        <taxon>Bacillati</taxon>
        <taxon>Actinomycetota</taxon>
        <taxon>Actinomycetes</taxon>
        <taxon>Pseudonocardiales</taxon>
        <taxon>Pseudonocardiaceae</taxon>
        <taxon>Kibdelosporangium</taxon>
    </lineage>
</organism>
<feature type="binding site" evidence="1">
    <location>
        <position position="12"/>
    </location>
    <ligand>
        <name>Zn(2+)</name>
        <dbReference type="ChEBI" id="CHEBI:29105"/>
    </ligand>
</feature>
<feature type="binding site" evidence="1">
    <location>
        <position position="34"/>
    </location>
    <ligand>
        <name>Zn(2+)</name>
        <dbReference type="ChEBI" id="CHEBI:29105"/>
    </ligand>
</feature>
<protein>
    <submittedName>
        <fullName evidence="3">ATP-dependent Clp protease ATP-binding subunit ClpX</fullName>
    </submittedName>
</protein>
<keyword evidence="3" id="KW-0378">Hydrolase</keyword>
<keyword evidence="1" id="KW-0862">Zinc</keyword>
<dbReference type="EMBL" id="JAGINW010000001">
    <property type="protein sequence ID" value="MBP2325277.1"/>
    <property type="molecule type" value="Genomic_DNA"/>
</dbReference>
<dbReference type="SUPFAM" id="SSF57716">
    <property type="entry name" value="Glucocorticoid receptor-like (DNA-binding domain)"/>
    <property type="match status" value="1"/>
</dbReference>
<keyword evidence="3" id="KW-0067">ATP-binding</keyword>
<dbReference type="PROSITE" id="PS51902">
    <property type="entry name" value="CLPX_ZB"/>
    <property type="match status" value="1"/>
</dbReference>
<reference evidence="3 4" key="1">
    <citation type="submission" date="2021-03" db="EMBL/GenBank/DDBJ databases">
        <title>Sequencing the genomes of 1000 actinobacteria strains.</title>
        <authorList>
            <person name="Klenk H.-P."/>
        </authorList>
    </citation>
    <scope>NUCLEOTIDE SEQUENCE [LARGE SCALE GENOMIC DNA]</scope>
    <source>
        <strain evidence="3 4">DSM 46670</strain>
    </source>
</reference>
<comment type="caution">
    <text evidence="3">The sequence shown here is derived from an EMBL/GenBank/DDBJ whole genome shotgun (WGS) entry which is preliminary data.</text>
</comment>
<dbReference type="GO" id="GO:0006508">
    <property type="term" value="P:proteolysis"/>
    <property type="evidence" value="ECO:0007669"/>
    <property type="project" value="UniProtKB-KW"/>
</dbReference>
<dbReference type="RefSeq" id="WP_209642494.1">
    <property type="nucleotide sequence ID" value="NZ_JAGINW010000001.1"/>
</dbReference>
<dbReference type="GO" id="GO:0005524">
    <property type="term" value="F:ATP binding"/>
    <property type="evidence" value="ECO:0007669"/>
    <property type="project" value="UniProtKB-KW"/>
</dbReference>
<evidence type="ECO:0000313" key="4">
    <source>
        <dbReference type="Proteomes" id="UP001519332"/>
    </source>
</evidence>
<dbReference type="Proteomes" id="UP001519332">
    <property type="component" value="Unassembled WGS sequence"/>
</dbReference>
<feature type="binding site" evidence="1">
    <location>
        <position position="9"/>
    </location>
    <ligand>
        <name>Zn(2+)</name>
        <dbReference type="ChEBI" id="CHEBI:29105"/>
    </ligand>
</feature>
<evidence type="ECO:0000256" key="1">
    <source>
        <dbReference type="PROSITE-ProRule" id="PRU01250"/>
    </source>
</evidence>
<dbReference type="Gene3D" id="6.20.220.10">
    <property type="entry name" value="ClpX chaperone, C4-type zinc finger domain"/>
    <property type="match status" value="1"/>
</dbReference>
<dbReference type="Pfam" id="PF06689">
    <property type="entry name" value="zf-C4_ClpX"/>
    <property type="match status" value="1"/>
</dbReference>
<gene>
    <name evidence="3" type="ORF">JOF56_005662</name>
</gene>
<feature type="binding site" evidence="1">
    <location>
        <position position="31"/>
    </location>
    <ligand>
        <name>Zn(2+)</name>
        <dbReference type="ChEBI" id="CHEBI:29105"/>
    </ligand>
</feature>
<keyword evidence="3" id="KW-0645">Protease</keyword>
<dbReference type="InterPro" id="IPR010603">
    <property type="entry name" value="Znf_CppX_C4"/>
</dbReference>
<sequence length="61" mass="6503">MTTRTLLACSFCGRPQTEVAQLVAGPGVFICDGCVELANTVIAEAKKQKQEQGEQPPLPEV</sequence>
<keyword evidence="1" id="KW-0479">Metal-binding</keyword>
<keyword evidence="3" id="KW-0547">Nucleotide-binding</keyword>
<dbReference type="InterPro" id="IPR038366">
    <property type="entry name" value="Znf_CppX_C4_sf"/>
</dbReference>
<evidence type="ECO:0000259" key="2">
    <source>
        <dbReference type="PROSITE" id="PS51902"/>
    </source>
</evidence>
<name>A0ABS4TLG6_9PSEU</name>
<proteinExistence type="inferred from homology"/>